<reference evidence="1 2" key="1">
    <citation type="journal article" date="2018" name="Sci. Rep.">
        <title>Genomic signatures of local adaptation to the degree of environmental predictability in rotifers.</title>
        <authorList>
            <person name="Franch-Gras L."/>
            <person name="Hahn C."/>
            <person name="Garcia-Roger E.M."/>
            <person name="Carmona M.J."/>
            <person name="Serra M."/>
            <person name="Gomez A."/>
        </authorList>
    </citation>
    <scope>NUCLEOTIDE SEQUENCE [LARGE SCALE GENOMIC DNA]</scope>
    <source>
        <strain evidence="1">HYR1</strain>
    </source>
</reference>
<keyword evidence="2" id="KW-1185">Reference proteome</keyword>
<evidence type="ECO:0000313" key="1">
    <source>
        <dbReference type="EMBL" id="RNA11125.1"/>
    </source>
</evidence>
<name>A0A3M7QJI1_BRAPC</name>
<dbReference type="AlphaFoldDB" id="A0A3M7QJI1"/>
<dbReference type="EMBL" id="REGN01006040">
    <property type="protein sequence ID" value="RNA11125.1"/>
    <property type="molecule type" value="Genomic_DNA"/>
</dbReference>
<comment type="caution">
    <text evidence="1">The sequence shown here is derived from an EMBL/GenBank/DDBJ whole genome shotgun (WGS) entry which is preliminary data.</text>
</comment>
<accession>A0A3M7QJI1</accession>
<sequence>MNVMRPFNLIIQDFVKFSTEKEKLANYHQYSTGSLNHEKQLVINCSQKFNIFTNRIANVWNILTREVVEQETINEATIIYSPIIRKYRKGVSCVEQKIREDEYKL</sequence>
<protein>
    <submittedName>
        <fullName evidence="1">Uncharacterized protein</fullName>
    </submittedName>
</protein>
<organism evidence="1 2">
    <name type="scientific">Brachionus plicatilis</name>
    <name type="common">Marine rotifer</name>
    <name type="synonym">Brachionus muelleri</name>
    <dbReference type="NCBI Taxonomy" id="10195"/>
    <lineage>
        <taxon>Eukaryota</taxon>
        <taxon>Metazoa</taxon>
        <taxon>Spiralia</taxon>
        <taxon>Gnathifera</taxon>
        <taxon>Rotifera</taxon>
        <taxon>Eurotatoria</taxon>
        <taxon>Monogononta</taxon>
        <taxon>Pseudotrocha</taxon>
        <taxon>Ploima</taxon>
        <taxon>Brachionidae</taxon>
        <taxon>Brachionus</taxon>
    </lineage>
</organism>
<dbReference type="Proteomes" id="UP000276133">
    <property type="component" value="Unassembled WGS sequence"/>
</dbReference>
<proteinExistence type="predicted"/>
<gene>
    <name evidence="1" type="ORF">BpHYR1_018579</name>
</gene>
<evidence type="ECO:0000313" key="2">
    <source>
        <dbReference type="Proteomes" id="UP000276133"/>
    </source>
</evidence>